<dbReference type="InterPro" id="IPR001155">
    <property type="entry name" value="OxRdtase_FMN_N"/>
</dbReference>
<evidence type="ECO:0000256" key="5">
    <source>
        <dbReference type="ARBA" id="ARBA00023002"/>
    </source>
</evidence>
<evidence type="ECO:0000313" key="8">
    <source>
        <dbReference type="Proteomes" id="UP000837801"/>
    </source>
</evidence>
<evidence type="ECO:0000313" key="7">
    <source>
        <dbReference type="EMBL" id="CAH2354960.1"/>
    </source>
</evidence>
<dbReference type="AlphaFoldDB" id="A0A9P0QV84"/>
<dbReference type="Proteomes" id="UP000837801">
    <property type="component" value="Unassembled WGS sequence"/>
</dbReference>
<dbReference type="EMBL" id="CAKXYY010000020">
    <property type="protein sequence ID" value="CAH2354960.1"/>
    <property type="molecule type" value="Genomic_DNA"/>
</dbReference>
<evidence type="ECO:0000256" key="4">
    <source>
        <dbReference type="ARBA" id="ARBA00022857"/>
    </source>
</evidence>
<dbReference type="GO" id="GO:0010181">
    <property type="term" value="F:FMN binding"/>
    <property type="evidence" value="ECO:0007669"/>
    <property type="project" value="InterPro"/>
</dbReference>
<gene>
    <name evidence="7" type="ORF">CLIB1423_20S00826</name>
</gene>
<reference evidence="7" key="1">
    <citation type="submission" date="2022-03" db="EMBL/GenBank/DDBJ databases">
        <authorList>
            <person name="Legras J.-L."/>
            <person name="Devillers H."/>
            <person name="Grondin C."/>
        </authorList>
    </citation>
    <scope>NUCLEOTIDE SEQUENCE</scope>
    <source>
        <strain evidence="7">CLIB 1423</strain>
    </source>
</reference>
<dbReference type="OrthoDB" id="72788at2759"/>
<keyword evidence="2" id="KW-0285">Flavoprotein</keyword>
<keyword evidence="5" id="KW-0560">Oxidoreductase</keyword>
<dbReference type="PANTHER" id="PTHR43303">
    <property type="entry name" value="NADPH DEHYDROGENASE C23G7.10C-RELATED"/>
    <property type="match status" value="1"/>
</dbReference>
<organism evidence="7 8">
    <name type="scientific">[Candida] railenensis</name>
    <dbReference type="NCBI Taxonomy" id="45579"/>
    <lineage>
        <taxon>Eukaryota</taxon>
        <taxon>Fungi</taxon>
        <taxon>Dikarya</taxon>
        <taxon>Ascomycota</taxon>
        <taxon>Saccharomycotina</taxon>
        <taxon>Pichiomycetes</taxon>
        <taxon>Debaryomycetaceae</taxon>
        <taxon>Kurtzmaniella</taxon>
    </lineage>
</organism>
<name>A0A9P0QV84_9ASCO</name>
<accession>A0A9P0QV84</accession>
<feature type="domain" description="NADH:flavin oxidoreductase/NADH oxidase N-terminal" evidence="6">
    <location>
        <begin position="39"/>
        <end position="386"/>
    </location>
</feature>
<evidence type="ECO:0000256" key="3">
    <source>
        <dbReference type="ARBA" id="ARBA00022643"/>
    </source>
</evidence>
<comment type="caution">
    <text evidence="7">The sequence shown here is derived from an EMBL/GenBank/DDBJ whole genome shotgun (WGS) entry which is preliminary data.</text>
</comment>
<evidence type="ECO:0000256" key="2">
    <source>
        <dbReference type="ARBA" id="ARBA00022630"/>
    </source>
</evidence>
<dbReference type="GO" id="GO:0003959">
    <property type="term" value="F:NADPH dehydrogenase activity"/>
    <property type="evidence" value="ECO:0007669"/>
    <property type="project" value="InterPro"/>
</dbReference>
<dbReference type="GO" id="GO:0050661">
    <property type="term" value="F:NADP binding"/>
    <property type="evidence" value="ECO:0007669"/>
    <property type="project" value="InterPro"/>
</dbReference>
<dbReference type="InterPro" id="IPR044152">
    <property type="entry name" value="YqjM-like"/>
</dbReference>
<dbReference type="Pfam" id="PF00724">
    <property type="entry name" value="Oxidored_FMN"/>
    <property type="match status" value="1"/>
</dbReference>
<dbReference type="PANTHER" id="PTHR43303:SF4">
    <property type="entry name" value="NADPH DEHYDROGENASE C23G7.10C-RELATED"/>
    <property type="match status" value="1"/>
</dbReference>
<sequence>MSLHEPVSAAEGVPFFTPKQILRAGTAVVPQPDGKEIPKLFQPLKVRGFSLQNRIGLAPMCQYSANAKFEATPWHVVHYGEIIKRGPGLSYTEATSVSPEGGLSPQDLAIFNDEQAKKLKDVVDFVHSQNQHIGIQLAHGGRKASGLPLYEHLEKVADESVGGWPEKVVGPSPIPHRPQGSLPTPKELSVSDIKRIVKEFGSAAKRAVEISGFDIIQIHGAHGYLINNFYSPLSNKRTDDYGGSFENRIRLLLEIIDEVRANIPEDFPLSLRISASDNSVDDVASWTIEDSVKLAPLVIARGVDIIAISSGGNDSSARARTPFDSVHADFAKAVKSAVGDTGLVSCAGSLKTATAANKYIEDGAFDIAEFGRAFLKNPALVNQFADELGVRINNPRQLEWAFHTDRNQMIEAITEAAHKVAALELNK</sequence>
<comment type="cofactor">
    <cofactor evidence="1">
        <name>FMN</name>
        <dbReference type="ChEBI" id="CHEBI:58210"/>
    </cofactor>
</comment>
<keyword evidence="4" id="KW-0521">NADP</keyword>
<dbReference type="CDD" id="cd02932">
    <property type="entry name" value="OYE_YqiM_FMN"/>
    <property type="match status" value="1"/>
</dbReference>
<evidence type="ECO:0000259" key="6">
    <source>
        <dbReference type="Pfam" id="PF00724"/>
    </source>
</evidence>
<keyword evidence="3" id="KW-0288">FMN</keyword>
<dbReference type="Gene3D" id="3.20.20.70">
    <property type="entry name" value="Aldolase class I"/>
    <property type="match status" value="1"/>
</dbReference>
<proteinExistence type="predicted"/>
<evidence type="ECO:0000256" key="1">
    <source>
        <dbReference type="ARBA" id="ARBA00001917"/>
    </source>
</evidence>
<dbReference type="InterPro" id="IPR013785">
    <property type="entry name" value="Aldolase_TIM"/>
</dbReference>
<keyword evidence="8" id="KW-1185">Reference proteome</keyword>
<protein>
    <submittedName>
        <fullName evidence="7">Probable NADPH dehydrogenase</fullName>
    </submittedName>
</protein>
<dbReference type="SUPFAM" id="SSF51395">
    <property type="entry name" value="FMN-linked oxidoreductases"/>
    <property type="match status" value="1"/>
</dbReference>